<evidence type="ECO:0000256" key="6">
    <source>
        <dbReference type="SAM" id="SignalP"/>
    </source>
</evidence>
<dbReference type="CDD" id="cd06583">
    <property type="entry name" value="PGRP"/>
    <property type="match status" value="1"/>
</dbReference>
<dbReference type="GO" id="GO:0008745">
    <property type="term" value="F:N-acetylmuramoyl-L-alanine amidase activity"/>
    <property type="evidence" value="ECO:0007669"/>
    <property type="project" value="UniProtKB-EC"/>
</dbReference>
<proteinExistence type="predicted"/>
<dbReference type="GO" id="GO:0009253">
    <property type="term" value="P:peptidoglycan catabolic process"/>
    <property type="evidence" value="ECO:0007669"/>
    <property type="project" value="InterPro"/>
</dbReference>
<dbReference type="SMART" id="SM00644">
    <property type="entry name" value="Ami_2"/>
    <property type="match status" value="1"/>
</dbReference>
<gene>
    <name evidence="8" type="ORF">SAMN05192529_10227</name>
</gene>
<keyword evidence="6" id="KW-0732">Signal</keyword>
<reference evidence="8 9" key="1">
    <citation type="submission" date="2016-10" db="EMBL/GenBank/DDBJ databases">
        <authorList>
            <person name="de Groot N.N."/>
        </authorList>
    </citation>
    <scope>NUCLEOTIDE SEQUENCE [LARGE SCALE GENOMIC DNA]</scope>
    <source>
        <strain evidence="8 9">Vu-144</strain>
    </source>
</reference>
<sequence length="345" mass="38711">MTRKYNLFALGISITFLCMASCSRGTVPGRIDRLKAERDLAMGGGASGETATDKPVELGKKSKKSKSKKSKSTASNHHTVEKLPQPVKADPFLVDTAFANQTYDKLTQDYADTILAKPAERIKDVQYGEAFVGTTNFNLRKPQYVIIHHTSQNSLKQTVYTFTLERTQVSAHYVISRDGTVQHMLNDYLRAWQAGKGRWNNIDDMNSCSIGIELDNNGVEPFTDKQIDALLKVLQALKERFAIPQSNFIGHGDYAPVRKNDPNVNFPWAKLASKGFGYWYGDTTGVEVPKDFNEYLALRIIGYDVSDVSKAIIAFRRHFCGIESTAKVLSPAERKVLYKLYTKYL</sequence>
<name>A0A1H3W0E3_9BACT</name>
<feature type="compositionally biased region" description="Basic and acidic residues" evidence="5">
    <location>
        <begin position="51"/>
        <end position="60"/>
    </location>
</feature>
<keyword evidence="3" id="KW-0378">Hydrolase</keyword>
<evidence type="ECO:0000256" key="3">
    <source>
        <dbReference type="ARBA" id="ARBA00022801"/>
    </source>
</evidence>
<dbReference type="EC" id="3.5.1.28" evidence="2"/>
<dbReference type="EMBL" id="FNQY01000002">
    <property type="protein sequence ID" value="SDZ80529.1"/>
    <property type="molecule type" value="Genomic_DNA"/>
</dbReference>
<evidence type="ECO:0000256" key="2">
    <source>
        <dbReference type="ARBA" id="ARBA00011901"/>
    </source>
</evidence>
<feature type="region of interest" description="Disordered" evidence="5">
    <location>
        <begin position="42"/>
        <end position="82"/>
    </location>
</feature>
<dbReference type="PANTHER" id="PTHR30417">
    <property type="entry name" value="N-ACETYLMURAMOYL-L-ALANINE AMIDASE AMID"/>
    <property type="match status" value="1"/>
</dbReference>
<evidence type="ECO:0000256" key="1">
    <source>
        <dbReference type="ARBA" id="ARBA00001561"/>
    </source>
</evidence>
<keyword evidence="9" id="KW-1185">Reference proteome</keyword>
<feature type="chain" id="PRO_5011616057" description="N-acetylmuramoyl-L-alanine amidase" evidence="6">
    <location>
        <begin position="21"/>
        <end position="345"/>
    </location>
</feature>
<keyword evidence="4" id="KW-0961">Cell wall biogenesis/degradation</keyword>
<feature type="domain" description="N-acetylmuramoyl-L-alanine amidase" evidence="7">
    <location>
        <begin position="132"/>
        <end position="263"/>
    </location>
</feature>
<dbReference type="GO" id="GO:0009254">
    <property type="term" value="P:peptidoglycan turnover"/>
    <property type="evidence" value="ECO:0007669"/>
    <property type="project" value="TreeGrafter"/>
</dbReference>
<dbReference type="GO" id="GO:0019867">
    <property type="term" value="C:outer membrane"/>
    <property type="evidence" value="ECO:0007669"/>
    <property type="project" value="TreeGrafter"/>
</dbReference>
<evidence type="ECO:0000256" key="5">
    <source>
        <dbReference type="SAM" id="MobiDB-lite"/>
    </source>
</evidence>
<dbReference type="InterPro" id="IPR002502">
    <property type="entry name" value="Amidase_domain"/>
</dbReference>
<dbReference type="Pfam" id="PF01510">
    <property type="entry name" value="Amidase_2"/>
    <property type="match status" value="1"/>
</dbReference>
<evidence type="ECO:0000313" key="8">
    <source>
        <dbReference type="EMBL" id="SDZ80529.1"/>
    </source>
</evidence>
<dbReference type="AlphaFoldDB" id="A0A1H3W0E3"/>
<dbReference type="GO" id="GO:0071555">
    <property type="term" value="P:cell wall organization"/>
    <property type="evidence" value="ECO:0007669"/>
    <property type="project" value="UniProtKB-KW"/>
</dbReference>
<dbReference type="Gene3D" id="3.40.80.10">
    <property type="entry name" value="Peptidoglycan recognition protein-like"/>
    <property type="match status" value="1"/>
</dbReference>
<feature type="signal peptide" evidence="6">
    <location>
        <begin position="1"/>
        <end position="20"/>
    </location>
</feature>
<dbReference type="Proteomes" id="UP000199041">
    <property type="component" value="Unassembled WGS sequence"/>
</dbReference>
<dbReference type="InterPro" id="IPR036505">
    <property type="entry name" value="Amidase/PGRP_sf"/>
</dbReference>
<dbReference type="PANTHER" id="PTHR30417:SF1">
    <property type="entry name" value="N-ACETYLMURAMOYL-L-ALANINE AMIDASE AMID"/>
    <property type="match status" value="1"/>
</dbReference>
<feature type="compositionally biased region" description="Basic residues" evidence="5">
    <location>
        <begin position="61"/>
        <end position="71"/>
    </location>
</feature>
<dbReference type="SUPFAM" id="SSF55846">
    <property type="entry name" value="N-acetylmuramoyl-L-alanine amidase-like"/>
    <property type="match status" value="1"/>
</dbReference>
<dbReference type="STRING" id="551991.SAMN05192529_10227"/>
<evidence type="ECO:0000256" key="4">
    <source>
        <dbReference type="ARBA" id="ARBA00023316"/>
    </source>
</evidence>
<evidence type="ECO:0000259" key="7">
    <source>
        <dbReference type="SMART" id="SM00644"/>
    </source>
</evidence>
<comment type="catalytic activity">
    <reaction evidence="1">
        <text>Hydrolyzes the link between N-acetylmuramoyl residues and L-amino acid residues in certain cell-wall glycopeptides.</text>
        <dbReference type="EC" id="3.5.1.28"/>
    </reaction>
</comment>
<dbReference type="InterPro" id="IPR051206">
    <property type="entry name" value="NAMLAA_amidase_2"/>
</dbReference>
<protein>
    <recommendedName>
        <fullName evidence="2">N-acetylmuramoyl-L-alanine amidase</fullName>
        <ecNumber evidence="2">3.5.1.28</ecNumber>
    </recommendedName>
</protein>
<evidence type="ECO:0000313" key="9">
    <source>
        <dbReference type="Proteomes" id="UP000199041"/>
    </source>
</evidence>
<accession>A0A1H3W0E3</accession>
<organism evidence="8 9">
    <name type="scientific">Arachidicoccus rhizosphaerae</name>
    <dbReference type="NCBI Taxonomy" id="551991"/>
    <lineage>
        <taxon>Bacteria</taxon>
        <taxon>Pseudomonadati</taxon>
        <taxon>Bacteroidota</taxon>
        <taxon>Chitinophagia</taxon>
        <taxon>Chitinophagales</taxon>
        <taxon>Chitinophagaceae</taxon>
        <taxon>Arachidicoccus</taxon>
    </lineage>
</organism>